<reference evidence="2 3" key="1">
    <citation type="submission" date="2018-06" db="EMBL/GenBank/DDBJ databases">
        <title>Extensive metabolic versatility and redundancy in microbially diverse, dynamic hydrothermal sediments.</title>
        <authorList>
            <person name="Dombrowski N."/>
            <person name="Teske A."/>
            <person name="Baker B.J."/>
        </authorList>
    </citation>
    <scope>NUCLEOTIDE SEQUENCE [LARGE SCALE GENOMIC DNA]</scope>
    <source>
        <strain evidence="2">B35_G9</strain>
    </source>
</reference>
<dbReference type="EMBL" id="QNBC01000045">
    <property type="protein sequence ID" value="RKX66395.1"/>
    <property type="molecule type" value="Genomic_DNA"/>
</dbReference>
<evidence type="ECO:0000259" key="1">
    <source>
        <dbReference type="Pfam" id="PF00483"/>
    </source>
</evidence>
<evidence type="ECO:0000313" key="2">
    <source>
        <dbReference type="EMBL" id="RKX66395.1"/>
    </source>
</evidence>
<gene>
    <name evidence="2" type="ORF">DRP44_04275</name>
</gene>
<accession>A0A660S9X0</accession>
<dbReference type="InterPro" id="IPR005835">
    <property type="entry name" value="NTP_transferase_dom"/>
</dbReference>
<keyword evidence="2" id="KW-0808">Transferase</keyword>
<name>A0A660S9X0_UNCT6</name>
<proteinExistence type="predicted"/>
<dbReference type="Proteomes" id="UP000282321">
    <property type="component" value="Unassembled WGS sequence"/>
</dbReference>
<protein>
    <submittedName>
        <fullName evidence="2">Nucleotidyltransferase</fullName>
    </submittedName>
</protein>
<dbReference type="GO" id="GO:0016740">
    <property type="term" value="F:transferase activity"/>
    <property type="evidence" value="ECO:0007669"/>
    <property type="project" value="UniProtKB-KW"/>
</dbReference>
<dbReference type="SUPFAM" id="SSF53448">
    <property type="entry name" value="Nucleotide-diphospho-sugar transferases"/>
    <property type="match status" value="1"/>
</dbReference>
<comment type="caution">
    <text evidence="2">The sequence shown here is derived from an EMBL/GenBank/DDBJ whole genome shotgun (WGS) entry which is preliminary data.</text>
</comment>
<dbReference type="AlphaFoldDB" id="A0A660S9X0"/>
<feature type="domain" description="Nucleotidyl transferase" evidence="1">
    <location>
        <begin position="2"/>
        <end position="232"/>
    </location>
</feature>
<dbReference type="InterPro" id="IPR029044">
    <property type="entry name" value="Nucleotide-diphossugar_trans"/>
</dbReference>
<dbReference type="CDD" id="cd04181">
    <property type="entry name" value="NTP_transferase"/>
    <property type="match status" value="1"/>
</dbReference>
<evidence type="ECO:0000313" key="3">
    <source>
        <dbReference type="Proteomes" id="UP000282321"/>
    </source>
</evidence>
<organism evidence="2 3">
    <name type="scientific">candidate division TA06 bacterium</name>
    <dbReference type="NCBI Taxonomy" id="2250710"/>
    <lineage>
        <taxon>Bacteria</taxon>
        <taxon>Bacteria division TA06</taxon>
    </lineage>
</organism>
<dbReference type="PANTHER" id="PTHR42883">
    <property type="entry name" value="GLUCOSE-1-PHOSPHATE THYMIDYLTRANSFERASE"/>
    <property type="match status" value="1"/>
</dbReference>
<dbReference type="Pfam" id="PF00483">
    <property type="entry name" value="NTP_transferase"/>
    <property type="match status" value="1"/>
</dbReference>
<dbReference type="PANTHER" id="PTHR42883:SF2">
    <property type="entry name" value="THYMIDYLYLTRANSFERASE"/>
    <property type="match status" value="1"/>
</dbReference>
<sequence>MKVVIPAAGKGTRLRPHTFSRPKPLIRFAGKSMLEHIVSNLEGLEISEYIFIVGYLKEQFVNYFDGNINGKKLSFVEQKEQRGLADAVYLVKEKFTKDEDMLIVLSDTLFDVSFEKIEKHDESFVCVHEVKDPSRFGIVYTDGDYVTDLIEKPKESKSNLAIVGIYYFKSAFELFKSVEFVLNNDIKTAGEFQITDALNYYVKTGKKLKTLKIDKWFDCGNRDKLLETQKYYIKRFNTHKDYKNSKIIEPVYIDESAVIESSIVGPYVSVDKNTIIKNSIIKNSIIGASAEIENVNLSFSILGDQSKYIGTPESIDLGSKSEIVKGGSE</sequence>
<dbReference type="Gene3D" id="3.90.550.10">
    <property type="entry name" value="Spore Coat Polysaccharide Biosynthesis Protein SpsA, Chain A"/>
    <property type="match status" value="1"/>
</dbReference>